<feature type="modified residue" description="N6-(pyridoxal phosphate)lysine" evidence="7">
    <location>
        <position position="39"/>
    </location>
</feature>
<dbReference type="GO" id="GO:0005829">
    <property type="term" value="C:cytosol"/>
    <property type="evidence" value="ECO:0007669"/>
    <property type="project" value="TreeGrafter"/>
</dbReference>
<dbReference type="Proteomes" id="UP000471435">
    <property type="component" value="Unassembled WGS sequence"/>
</dbReference>
<evidence type="ECO:0000256" key="8">
    <source>
        <dbReference type="PIRSR" id="PIRSR600821-52"/>
    </source>
</evidence>
<dbReference type="NCBIfam" id="TIGR00492">
    <property type="entry name" value="alr"/>
    <property type="match status" value="1"/>
</dbReference>
<dbReference type="Pfam" id="PF00842">
    <property type="entry name" value="Ala_racemase_C"/>
    <property type="match status" value="1"/>
</dbReference>
<dbReference type="InterPro" id="IPR011079">
    <property type="entry name" value="Ala_racemase_C"/>
</dbReference>
<dbReference type="InterPro" id="IPR001608">
    <property type="entry name" value="Ala_racemase_N"/>
</dbReference>
<gene>
    <name evidence="10" type="primary">alr</name>
    <name evidence="10" type="ORF">GRI43_04395</name>
</gene>
<dbReference type="EC" id="5.1.1.1" evidence="4"/>
<evidence type="ECO:0000256" key="7">
    <source>
        <dbReference type="PIRSR" id="PIRSR600821-50"/>
    </source>
</evidence>
<comment type="catalytic activity">
    <reaction evidence="1">
        <text>L-alanine = D-alanine</text>
        <dbReference type="Rhea" id="RHEA:20249"/>
        <dbReference type="ChEBI" id="CHEBI:57416"/>
        <dbReference type="ChEBI" id="CHEBI:57972"/>
        <dbReference type="EC" id="5.1.1.1"/>
    </reaction>
</comment>
<comment type="similarity">
    <text evidence="3">Belongs to the alanine racemase family.</text>
</comment>
<dbReference type="InterPro" id="IPR020622">
    <property type="entry name" value="Ala_racemase_pyridoxalP-BS"/>
</dbReference>
<feature type="binding site" evidence="8">
    <location>
        <position position="133"/>
    </location>
    <ligand>
        <name>substrate</name>
    </ligand>
</feature>
<feature type="binding site" evidence="8">
    <location>
        <position position="297"/>
    </location>
    <ligand>
        <name>substrate</name>
    </ligand>
</feature>
<dbReference type="PANTHER" id="PTHR30511">
    <property type="entry name" value="ALANINE RACEMASE"/>
    <property type="match status" value="1"/>
</dbReference>
<keyword evidence="6 10" id="KW-0413">Isomerase</keyword>
<proteinExistence type="inferred from homology"/>
<dbReference type="PROSITE" id="PS00395">
    <property type="entry name" value="ALANINE_RACEMASE"/>
    <property type="match status" value="1"/>
</dbReference>
<evidence type="ECO:0000256" key="3">
    <source>
        <dbReference type="ARBA" id="ARBA00007880"/>
    </source>
</evidence>
<dbReference type="SUPFAM" id="SSF51419">
    <property type="entry name" value="PLP-binding barrel"/>
    <property type="match status" value="1"/>
</dbReference>
<dbReference type="InterPro" id="IPR000821">
    <property type="entry name" value="Ala_racemase"/>
</dbReference>
<dbReference type="Pfam" id="PF01168">
    <property type="entry name" value="Ala_racemase_N"/>
    <property type="match status" value="1"/>
</dbReference>
<dbReference type="OrthoDB" id="9813814at2"/>
<feature type="domain" description="Alanine racemase C-terminal" evidence="9">
    <location>
        <begin position="228"/>
        <end position="349"/>
    </location>
</feature>
<accession>A0A6I4V2L7</accession>
<sequence>MADLPPSSLRLLLDEGAIAANWRTLSGLSGGAVAGAAVKANAYGLGVEFAVPALREAGCADFYVAHWGEAAKVAPLVKPTELSVLHGPLTDEHVAFAIATGVRPVINSLPQAKRWLDGGGGICDLMIDTGINRLGVAMADIAEPVLQELQIETLMSHLSSADEDSAANAAQLGLFRQASAKFSPRRRSLANSAGIALGADYAFDITRPGLSLYGGVPRPELAEAIQQVAFPQAAIMQLRKLAAGDRVGYNGEYTARRDMLAGIVSLGYADGFLRSWGARGALSSNGRMLPLLGKVSMDMVVVDLGAAPDLKEGDWLDVPYHLPDAARTSGLSQYELLTTLGKRYDRQSKPA</sequence>
<organism evidence="10 11">
    <name type="scientific">Pontixanthobacter luteolus</name>
    <dbReference type="NCBI Taxonomy" id="295089"/>
    <lineage>
        <taxon>Bacteria</taxon>
        <taxon>Pseudomonadati</taxon>
        <taxon>Pseudomonadota</taxon>
        <taxon>Alphaproteobacteria</taxon>
        <taxon>Sphingomonadales</taxon>
        <taxon>Erythrobacteraceae</taxon>
        <taxon>Pontixanthobacter</taxon>
    </lineage>
</organism>
<dbReference type="GO" id="GO:0030170">
    <property type="term" value="F:pyridoxal phosphate binding"/>
    <property type="evidence" value="ECO:0007669"/>
    <property type="project" value="TreeGrafter"/>
</dbReference>
<evidence type="ECO:0000256" key="5">
    <source>
        <dbReference type="ARBA" id="ARBA00022898"/>
    </source>
</evidence>
<dbReference type="PRINTS" id="PR00992">
    <property type="entry name" value="ALARACEMASE"/>
</dbReference>
<dbReference type="InterPro" id="IPR029066">
    <property type="entry name" value="PLP-binding_barrel"/>
</dbReference>
<dbReference type="RefSeq" id="WP_160729846.1">
    <property type="nucleotide sequence ID" value="NZ_WTYP01000001.1"/>
</dbReference>
<evidence type="ECO:0000313" key="11">
    <source>
        <dbReference type="Proteomes" id="UP000471435"/>
    </source>
</evidence>
<dbReference type="SMART" id="SM01005">
    <property type="entry name" value="Ala_racemase_C"/>
    <property type="match status" value="1"/>
</dbReference>
<evidence type="ECO:0000259" key="9">
    <source>
        <dbReference type="SMART" id="SM01005"/>
    </source>
</evidence>
<comment type="cofactor">
    <cofactor evidence="2 7">
        <name>pyridoxal 5'-phosphate</name>
        <dbReference type="ChEBI" id="CHEBI:597326"/>
    </cofactor>
</comment>
<evidence type="ECO:0000256" key="4">
    <source>
        <dbReference type="ARBA" id="ARBA00013089"/>
    </source>
</evidence>
<reference evidence="10 11" key="1">
    <citation type="submission" date="2019-12" db="EMBL/GenBank/DDBJ databases">
        <title>Genomic-based taxomic classification of the family Erythrobacteraceae.</title>
        <authorList>
            <person name="Xu L."/>
        </authorList>
    </citation>
    <scope>NUCLEOTIDE SEQUENCE [LARGE SCALE GENOMIC DNA]</scope>
    <source>
        <strain evidence="10 11">SW-109</strain>
    </source>
</reference>
<dbReference type="Gene3D" id="3.20.20.10">
    <property type="entry name" value="Alanine racemase"/>
    <property type="match status" value="1"/>
</dbReference>
<dbReference type="EMBL" id="WTYP01000001">
    <property type="protein sequence ID" value="MXP46634.1"/>
    <property type="molecule type" value="Genomic_DNA"/>
</dbReference>
<evidence type="ECO:0000256" key="6">
    <source>
        <dbReference type="ARBA" id="ARBA00023235"/>
    </source>
</evidence>
<keyword evidence="5 7" id="KW-0663">Pyridoxal phosphate</keyword>
<dbReference type="PANTHER" id="PTHR30511:SF0">
    <property type="entry name" value="ALANINE RACEMASE, CATABOLIC-RELATED"/>
    <property type="match status" value="1"/>
</dbReference>
<protein>
    <recommendedName>
        <fullName evidence="4">alanine racemase</fullName>
        <ecNumber evidence="4">5.1.1.1</ecNumber>
    </recommendedName>
</protein>
<evidence type="ECO:0000256" key="1">
    <source>
        <dbReference type="ARBA" id="ARBA00000316"/>
    </source>
</evidence>
<comment type="caution">
    <text evidence="10">The sequence shown here is derived from an EMBL/GenBank/DDBJ whole genome shotgun (WGS) entry which is preliminary data.</text>
</comment>
<dbReference type="GO" id="GO:0008784">
    <property type="term" value="F:alanine racemase activity"/>
    <property type="evidence" value="ECO:0007669"/>
    <property type="project" value="UniProtKB-EC"/>
</dbReference>
<name>A0A6I4V2L7_9SPHN</name>
<dbReference type="Gene3D" id="2.40.37.10">
    <property type="entry name" value="Lyase, Ornithine Decarboxylase, Chain A, domain 1"/>
    <property type="match status" value="1"/>
</dbReference>
<evidence type="ECO:0000313" key="10">
    <source>
        <dbReference type="EMBL" id="MXP46634.1"/>
    </source>
</evidence>
<evidence type="ECO:0000256" key="2">
    <source>
        <dbReference type="ARBA" id="ARBA00001933"/>
    </source>
</evidence>
<keyword evidence="11" id="KW-1185">Reference proteome</keyword>
<dbReference type="GO" id="GO:0030632">
    <property type="term" value="P:D-alanine biosynthetic process"/>
    <property type="evidence" value="ECO:0007669"/>
    <property type="project" value="TreeGrafter"/>
</dbReference>
<dbReference type="AlphaFoldDB" id="A0A6I4V2L7"/>
<dbReference type="SUPFAM" id="SSF50621">
    <property type="entry name" value="Alanine racemase C-terminal domain-like"/>
    <property type="match status" value="1"/>
</dbReference>
<dbReference type="InterPro" id="IPR009006">
    <property type="entry name" value="Ala_racemase/Decarboxylase_C"/>
</dbReference>